<comment type="caution">
    <text evidence="1">The sequence shown here is derived from an EMBL/GenBank/DDBJ whole genome shotgun (WGS) entry which is preliminary data.</text>
</comment>
<protein>
    <submittedName>
        <fullName evidence="1">Uncharacterized protein</fullName>
    </submittedName>
</protein>
<gene>
    <name evidence="1" type="ORF">N8T08_005905</name>
</gene>
<evidence type="ECO:0000313" key="1">
    <source>
        <dbReference type="EMBL" id="KAK1143996.1"/>
    </source>
</evidence>
<sequence>MMVIGLWASGEQSAQRAALDLHRTLDMAIHQQREVWDASIAEDAGSTCSWPIATYQAILLHVMFAMMHQGGSSVGFDLKLALPPADNQLLDFLVGSCKRLGMFYYPNIIAQHLPGSMVEIAWVGIEETKRFNLTLYKVHKMLSRRETGLCLAGGDTVAETSSGGLAAIDLQFPIPANNQLWNATNKEEWMSAPKNAGYFTLDDAKEDGWISKSAELVGLLA</sequence>
<accession>A0ACC3B173</accession>
<dbReference type="EMBL" id="JAOPJF010000034">
    <property type="protein sequence ID" value="KAK1143996.1"/>
    <property type="molecule type" value="Genomic_DNA"/>
</dbReference>
<dbReference type="Proteomes" id="UP001177260">
    <property type="component" value="Unassembled WGS sequence"/>
</dbReference>
<organism evidence="1 2">
    <name type="scientific">Aspergillus melleus</name>
    <dbReference type="NCBI Taxonomy" id="138277"/>
    <lineage>
        <taxon>Eukaryota</taxon>
        <taxon>Fungi</taxon>
        <taxon>Dikarya</taxon>
        <taxon>Ascomycota</taxon>
        <taxon>Pezizomycotina</taxon>
        <taxon>Eurotiomycetes</taxon>
        <taxon>Eurotiomycetidae</taxon>
        <taxon>Eurotiales</taxon>
        <taxon>Aspergillaceae</taxon>
        <taxon>Aspergillus</taxon>
        <taxon>Aspergillus subgen. Circumdati</taxon>
    </lineage>
</organism>
<reference evidence="1 2" key="1">
    <citation type="journal article" date="2023" name="ACS Omega">
        <title>Identification of the Neoaspergillic Acid Biosynthesis Gene Cluster by Establishing an In Vitro CRISPR-Ribonucleoprotein Genetic System in Aspergillus melleus.</title>
        <authorList>
            <person name="Yuan B."/>
            <person name="Grau M.F."/>
            <person name="Murata R.M."/>
            <person name="Torok T."/>
            <person name="Venkateswaran K."/>
            <person name="Stajich J.E."/>
            <person name="Wang C.C.C."/>
        </authorList>
    </citation>
    <scope>NUCLEOTIDE SEQUENCE [LARGE SCALE GENOMIC DNA]</scope>
    <source>
        <strain evidence="1 2">IMV 1140</strain>
    </source>
</reference>
<name>A0ACC3B173_9EURO</name>
<proteinExistence type="predicted"/>
<evidence type="ECO:0000313" key="2">
    <source>
        <dbReference type="Proteomes" id="UP001177260"/>
    </source>
</evidence>
<keyword evidence="2" id="KW-1185">Reference proteome</keyword>